<feature type="transmembrane region" description="Helical" evidence="1">
    <location>
        <begin position="40"/>
        <end position="59"/>
    </location>
</feature>
<sequence length="128" mass="14296">MEKSKQIKGTTKWLMFSVAVFFDIISLLSLVPVVGWIFEFLVWLFAFMTFWLWFLLNGINIMSFRNPKKLAGTAIGSIIEASPLGFVPAWTILILYLTRIEPAIEKVVSQVPGGETALGKVVGKTGEK</sequence>
<protein>
    <submittedName>
        <fullName evidence="2">Uncharacterized protein</fullName>
    </submittedName>
</protein>
<keyword evidence="1" id="KW-0472">Membrane</keyword>
<evidence type="ECO:0000313" key="2">
    <source>
        <dbReference type="EMBL" id="OHB12299.1"/>
    </source>
</evidence>
<name>A0A1G2USD9_9BACT</name>
<reference evidence="2 3" key="1">
    <citation type="journal article" date="2016" name="Nat. Commun.">
        <title>Thousands of microbial genomes shed light on interconnected biogeochemical processes in an aquifer system.</title>
        <authorList>
            <person name="Anantharaman K."/>
            <person name="Brown C.T."/>
            <person name="Hug L.A."/>
            <person name="Sharon I."/>
            <person name="Castelle C.J."/>
            <person name="Probst A.J."/>
            <person name="Thomas B.C."/>
            <person name="Singh A."/>
            <person name="Wilkins M.J."/>
            <person name="Karaoz U."/>
            <person name="Brodie E.L."/>
            <person name="Williams K.H."/>
            <person name="Hubbard S.S."/>
            <person name="Banfield J.F."/>
        </authorList>
    </citation>
    <scope>NUCLEOTIDE SEQUENCE [LARGE SCALE GENOMIC DNA]</scope>
</reference>
<dbReference type="EMBL" id="MHWT01000018">
    <property type="protein sequence ID" value="OHB12299.1"/>
    <property type="molecule type" value="Genomic_DNA"/>
</dbReference>
<accession>A0A1G2USD9</accession>
<organism evidence="2 3">
    <name type="scientific">Candidatus Zambryskibacteria bacterium RIFCSPLOWO2_12_FULL_39_23</name>
    <dbReference type="NCBI Taxonomy" id="1802776"/>
    <lineage>
        <taxon>Bacteria</taxon>
        <taxon>Candidatus Zambryskiibacteriota</taxon>
    </lineage>
</organism>
<dbReference type="Proteomes" id="UP000176558">
    <property type="component" value="Unassembled WGS sequence"/>
</dbReference>
<gene>
    <name evidence="2" type="ORF">A3G99_00295</name>
</gene>
<feature type="transmembrane region" description="Helical" evidence="1">
    <location>
        <begin position="12"/>
        <end position="34"/>
    </location>
</feature>
<evidence type="ECO:0000313" key="3">
    <source>
        <dbReference type="Proteomes" id="UP000176558"/>
    </source>
</evidence>
<proteinExistence type="predicted"/>
<feature type="transmembrane region" description="Helical" evidence="1">
    <location>
        <begin position="71"/>
        <end position="97"/>
    </location>
</feature>
<comment type="caution">
    <text evidence="2">The sequence shown here is derived from an EMBL/GenBank/DDBJ whole genome shotgun (WGS) entry which is preliminary data.</text>
</comment>
<keyword evidence="1" id="KW-0812">Transmembrane</keyword>
<keyword evidence="1" id="KW-1133">Transmembrane helix</keyword>
<evidence type="ECO:0000256" key="1">
    <source>
        <dbReference type="SAM" id="Phobius"/>
    </source>
</evidence>
<dbReference type="AlphaFoldDB" id="A0A1G2USD9"/>